<comment type="caution">
    <text evidence="2">The sequence shown here is derived from an EMBL/GenBank/DDBJ whole genome shotgun (WGS) entry which is preliminary data.</text>
</comment>
<evidence type="ECO:0000313" key="2">
    <source>
        <dbReference type="EMBL" id="KAG2496074.1"/>
    </source>
</evidence>
<name>A0A836C208_9CHLO</name>
<keyword evidence="3" id="KW-1185">Reference proteome</keyword>
<sequence length="260" mass="27290">MTALHTTRCVAQPHRRVCQSRFTRRPVICVASARSSAGAGDAAKSGPLVTLDEVQRAARRRGLDITVKDLGPFYRVVVRDGGPEGKVVGVTTGFVAPPFGLMHCDTLQIFTKGIKGEEGQRVRGGALGLGLLMGGATFAYGNAAGCRTAEILAINDDEHTHARLVKYYSYFGFKPVRTVGGNGLSDLPHLLVWGGEGTRMDADIRAMLRRWTPALRQSAAGEGAEGKEQAAGEGDVGAGGKEGGEEARDAAGRGTAAASR</sequence>
<proteinExistence type="predicted"/>
<reference evidence="2" key="1">
    <citation type="journal article" date="2020" name="bioRxiv">
        <title>Comparative genomics of Chlamydomonas.</title>
        <authorList>
            <person name="Craig R.J."/>
            <person name="Hasan A.R."/>
            <person name="Ness R.W."/>
            <person name="Keightley P.D."/>
        </authorList>
    </citation>
    <scope>NUCLEOTIDE SEQUENCE</scope>
    <source>
        <strain evidence="2">CCAP 11/70</strain>
    </source>
</reference>
<dbReference type="OrthoDB" id="445361at2759"/>
<dbReference type="AlphaFoldDB" id="A0A836C208"/>
<dbReference type="PANTHER" id="PTHR36897">
    <property type="entry name" value="OS10G0351100-LIKE PROTEIN"/>
    <property type="match status" value="1"/>
</dbReference>
<feature type="region of interest" description="Disordered" evidence="1">
    <location>
        <begin position="217"/>
        <end position="260"/>
    </location>
</feature>
<accession>A0A836C208</accession>
<gene>
    <name evidence="2" type="ORF">HYH03_005993</name>
</gene>
<evidence type="ECO:0000313" key="3">
    <source>
        <dbReference type="Proteomes" id="UP000612055"/>
    </source>
</evidence>
<dbReference type="PANTHER" id="PTHR36897:SF2">
    <property type="entry name" value="OS10G0350800 PROTEIN"/>
    <property type="match status" value="1"/>
</dbReference>
<organism evidence="2 3">
    <name type="scientific">Edaphochlamys debaryana</name>
    <dbReference type="NCBI Taxonomy" id="47281"/>
    <lineage>
        <taxon>Eukaryota</taxon>
        <taxon>Viridiplantae</taxon>
        <taxon>Chlorophyta</taxon>
        <taxon>core chlorophytes</taxon>
        <taxon>Chlorophyceae</taxon>
        <taxon>CS clade</taxon>
        <taxon>Chlamydomonadales</taxon>
        <taxon>Chlamydomonadales incertae sedis</taxon>
        <taxon>Edaphochlamys</taxon>
    </lineage>
</organism>
<feature type="compositionally biased region" description="Basic and acidic residues" evidence="1">
    <location>
        <begin position="242"/>
        <end position="251"/>
    </location>
</feature>
<dbReference type="Proteomes" id="UP000612055">
    <property type="component" value="Unassembled WGS sequence"/>
</dbReference>
<dbReference type="EMBL" id="JAEHOE010000021">
    <property type="protein sequence ID" value="KAG2496074.1"/>
    <property type="molecule type" value="Genomic_DNA"/>
</dbReference>
<protein>
    <submittedName>
        <fullName evidence="2">Uncharacterized protein</fullName>
    </submittedName>
</protein>
<evidence type="ECO:0000256" key="1">
    <source>
        <dbReference type="SAM" id="MobiDB-lite"/>
    </source>
</evidence>